<evidence type="ECO:0000313" key="3">
    <source>
        <dbReference type="Proteomes" id="UP001283341"/>
    </source>
</evidence>
<accession>A0AAE0M030</accession>
<keyword evidence="3" id="KW-1185">Reference proteome</keyword>
<reference evidence="2" key="2">
    <citation type="submission" date="2023-06" db="EMBL/GenBank/DDBJ databases">
        <authorList>
            <consortium name="Lawrence Berkeley National Laboratory"/>
            <person name="Haridas S."/>
            <person name="Hensen N."/>
            <person name="Bonometti L."/>
            <person name="Westerberg I."/>
            <person name="Brannstrom I.O."/>
            <person name="Guillou S."/>
            <person name="Cros-Aarteil S."/>
            <person name="Calhoun S."/>
            <person name="Kuo A."/>
            <person name="Mondo S."/>
            <person name="Pangilinan J."/>
            <person name="Riley R."/>
            <person name="Labutti K."/>
            <person name="Andreopoulos B."/>
            <person name="Lipzen A."/>
            <person name="Chen C."/>
            <person name="Yanf M."/>
            <person name="Daum C."/>
            <person name="Ng V."/>
            <person name="Clum A."/>
            <person name="Steindorff A."/>
            <person name="Ohm R."/>
            <person name="Martin F."/>
            <person name="Silar P."/>
            <person name="Natvig D."/>
            <person name="Lalanne C."/>
            <person name="Gautier V."/>
            <person name="Ament-Velasquez S.L."/>
            <person name="Kruys A."/>
            <person name="Hutchinson M.I."/>
            <person name="Powell A.J."/>
            <person name="Barry K."/>
            <person name="Miller A.N."/>
            <person name="Grigoriev I.V."/>
            <person name="Debuchy R."/>
            <person name="Gladieux P."/>
            <person name="Thoren M.H."/>
            <person name="Johannesson H."/>
        </authorList>
    </citation>
    <scope>NUCLEOTIDE SEQUENCE</scope>
    <source>
        <strain evidence="2">CBS 118394</strain>
    </source>
</reference>
<dbReference type="AlphaFoldDB" id="A0AAE0M030"/>
<protein>
    <submittedName>
        <fullName evidence="2">Uncharacterized protein</fullName>
    </submittedName>
</protein>
<feature type="region of interest" description="Disordered" evidence="1">
    <location>
        <begin position="17"/>
        <end position="76"/>
    </location>
</feature>
<dbReference type="Proteomes" id="UP001283341">
    <property type="component" value="Unassembled WGS sequence"/>
</dbReference>
<proteinExistence type="predicted"/>
<name>A0AAE0M030_9PEZI</name>
<organism evidence="2 3">
    <name type="scientific">Apodospora peruviana</name>
    <dbReference type="NCBI Taxonomy" id="516989"/>
    <lineage>
        <taxon>Eukaryota</taxon>
        <taxon>Fungi</taxon>
        <taxon>Dikarya</taxon>
        <taxon>Ascomycota</taxon>
        <taxon>Pezizomycotina</taxon>
        <taxon>Sordariomycetes</taxon>
        <taxon>Sordariomycetidae</taxon>
        <taxon>Sordariales</taxon>
        <taxon>Lasiosphaeriaceae</taxon>
        <taxon>Apodospora</taxon>
    </lineage>
</organism>
<dbReference type="EMBL" id="JAUEDM010000007">
    <property type="protein sequence ID" value="KAK3314266.1"/>
    <property type="molecule type" value="Genomic_DNA"/>
</dbReference>
<evidence type="ECO:0000313" key="2">
    <source>
        <dbReference type="EMBL" id="KAK3314266.1"/>
    </source>
</evidence>
<feature type="compositionally biased region" description="Basic and acidic residues" evidence="1">
    <location>
        <begin position="19"/>
        <end position="32"/>
    </location>
</feature>
<evidence type="ECO:0000256" key="1">
    <source>
        <dbReference type="SAM" id="MobiDB-lite"/>
    </source>
</evidence>
<comment type="caution">
    <text evidence="2">The sequence shown here is derived from an EMBL/GenBank/DDBJ whole genome shotgun (WGS) entry which is preliminary data.</text>
</comment>
<sequence length="201" mass="23008">MPQFKFLSLFCRHKPAASQRERVEPDRVEPPRVDPPTIWSLITTPQTRVSRPREPPVGVQAANGKTNTIPHPKRPHQDSYWKAYMTIRSRRDSGNVTLLPVEIDGLKCVEVRTEEPDAVRSGIASRGQDPTRIHDWKREEICKQIMDIDPGFTKSARRGGFVMDVPKWAPGRKATLLIRFYGVTEQDFERPMENARAIAQI</sequence>
<feature type="compositionally biased region" description="Polar residues" evidence="1">
    <location>
        <begin position="40"/>
        <end position="49"/>
    </location>
</feature>
<reference evidence="2" key="1">
    <citation type="journal article" date="2023" name="Mol. Phylogenet. Evol.">
        <title>Genome-scale phylogeny and comparative genomics of the fungal order Sordariales.</title>
        <authorList>
            <person name="Hensen N."/>
            <person name="Bonometti L."/>
            <person name="Westerberg I."/>
            <person name="Brannstrom I.O."/>
            <person name="Guillou S."/>
            <person name="Cros-Aarteil S."/>
            <person name="Calhoun S."/>
            <person name="Haridas S."/>
            <person name="Kuo A."/>
            <person name="Mondo S."/>
            <person name="Pangilinan J."/>
            <person name="Riley R."/>
            <person name="LaButti K."/>
            <person name="Andreopoulos B."/>
            <person name="Lipzen A."/>
            <person name="Chen C."/>
            <person name="Yan M."/>
            <person name="Daum C."/>
            <person name="Ng V."/>
            <person name="Clum A."/>
            <person name="Steindorff A."/>
            <person name="Ohm R.A."/>
            <person name="Martin F."/>
            <person name="Silar P."/>
            <person name="Natvig D.O."/>
            <person name="Lalanne C."/>
            <person name="Gautier V."/>
            <person name="Ament-Velasquez S.L."/>
            <person name="Kruys A."/>
            <person name="Hutchinson M.I."/>
            <person name="Powell A.J."/>
            <person name="Barry K."/>
            <person name="Miller A.N."/>
            <person name="Grigoriev I.V."/>
            <person name="Debuchy R."/>
            <person name="Gladieux P."/>
            <person name="Hiltunen Thoren M."/>
            <person name="Johannesson H."/>
        </authorList>
    </citation>
    <scope>NUCLEOTIDE SEQUENCE</scope>
    <source>
        <strain evidence="2">CBS 118394</strain>
    </source>
</reference>
<gene>
    <name evidence="2" type="ORF">B0H66DRAFT_537511</name>
</gene>